<dbReference type="AlphaFoldDB" id="A0AAN9F130"/>
<keyword evidence="4" id="KW-1185">Reference proteome</keyword>
<dbReference type="Pfam" id="PF03195">
    <property type="entry name" value="LOB"/>
    <property type="match status" value="1"/>
</dbReference>
<dbReference type="PANTHER" id="PTHR31301">
    <property type="entry name" value="LOB DOMAIN-CONTAINING PROTEIN 4-RELATED"/>
    <property type="match status" value="1"/>
</dbReference>
<dbReference type="Proteomes" id="UP001372338">
    <property type="component" value="Unassembled WGS sequence"/>
</dbReference>
<evidence type="ECO:0000259" key="2">
    <source>
        <dbReference type="PROSITE" id="PS50891"/>
    </source>
</evidence>
<dbReference type="PROSITE" id="PS50891">
    <property type="entry name" value="LOB"/>
    <property type="match status" value="1"/>
</dbReference>
<reference evidence="3 4" key="1">
    <citation type="submission" date="2024-01" db="EMBL/GenBank/DDBJ databases">
        <title>The genomes of 5 underutilized Papilionoideae crops provide insights into root nodulation and disease resistanc.</title>
        <authorList>
            <person name="Yuan L."/>
        </authorList>
    </citation>
    <scope>NUCLEOTIDE SEQUENCE [LARGE SCALE GENOMIC DNA]</scope>
    <source>
        <strain evidence="3">ZHUSHIDOU_FW_LH</strain>
        <tissue evidence="3">Leaf</tissue>
    </source>
</reference>
<sequence length="277" mass="31729">MAIKVGTNKACAACKYQRRRCSNECPLAPYFPADKPKTFSNAHRLFGVCNITRILKQVKPHEKDEAMKSIIFESDVRAKYPVEGCYGVIKHYNYAIAGAMEELRYFRMLLMSCYKEPSLMGRLPCQIPRIPFNPCFSSPTRSHEFPIYNHDEEVSLFDGNLGYLYGSNHCTEENKDVYMETSCKSDITNANLEMYGTTYHENQLDCFDLENPDSIDAKSEKLNLMEDRELSYHKRRDISKYLDTTAPFDEFAGNRASFFECKDASGSLSSGLELFLS</sequence>
<evidence type="ECO:0000256" key="1">
    <source>
        <dbReference type="ARBA" id="ARBA00005474"/>
    </source>
</evidence>
<comment type="similarity">
    <text evidence="1">Belongs to the LOB domain-containing protein family.</text>
</comment>
<comment type="caution">
    <text evidence="3">The sequence shown here is derived from an EMBL/GenBank/DDBJ whole genome shotgun (WGS) entry which is preliminary data.</text>
</comment>
<organism evidence="3 4">
    <name type="scientific">Crotalaria pallida</name>
    <name type="common">Smooth rattlebox</name>
    <name type="synonym">Crotalaria striata</name>
    <dbReference type="NCBI Taxonomy" id="3830"/>
    <lineage>
        <taxon>Eukaryota</taxon>
        <taxon>Viridiplantae</taxon>
        <taxon>Streptophyta</taxon>
        <taxon>Embryophyta</taxon>
        <taxon>Tracheophyta</taxon>
        <taxon>Spermatophyta</taxon>
        <taxon>Magnoliopsida</taxon>
        <taxon>eudicotyledons</taxon>
        <taxon>Gunneridae</taxon>
        <taxon>Pentapetalae</taxon>
        <taxon>rosids</taxon>
        <taxon>fabids</taxon>
        <taxon>Fabales</taxon>
        <taxon>Fabaceae</taxon>
        <taxon>Papilionoideae</taxon>
        <taxon>50 kb inversion clade</taxon>
        <taxon>genistoids sensu lato</taxon>
        <taxon>core genistoids</taxon>
        <taxon>Crotalarieae</taxon>
        <taxon>Crotalaria</taxon>
    </lineage>
</organism>
<feature type="domain" description="LOB" evidence="2">
    <location>
        <begin position="9"/>
        <end position="110"/>
    </location>
</feature>
<name>A0AAN9F130_CROPI</name>
<protein>
    <recommendedName>
        <fullName evidence="2">LOB domain-containing protein</fullName>
    </recommendedName>
</protein>
<accession>A0AAN9F130</accession>
<dbReference type="EMBL" id="JAYWIO010000004">
    <property type="protein sequence ID" value="KAK7266296.1"/>
    <property type="molecule type" value="Genomic_DNA"/>
</dbReference>
<dbReference type="InterPro" id="IPR004883">
    <property type="entry name" value="LOB"/>
</dbReference>
<proteinExistence type="inferred from homology"/>
<dbReference type="PANTHER" id="PTHR31301:SF21">
    <property type="entry name" value="LOB DOMAIN-CONTAINING PROTEIN 27-RELATED"/>
    <property type="match status" value="1"/>
</dbReference>
<evidence type="ECO:0000313" key="3">
    <source>
        <dbReference type="EMBL" id="KAK7266296.1"/>
    </source>
</evidence>
<evidence type="ECO:0000313" key="4">
    <source>
        <dbReference type="Proteomes" id="UP001372338"/>
    </source>
</evidence>
<gene>
    <name evidence="3" type="ORF">RIF29_18939</name>
</gene>